<dbReference type="InterPro" id="IPR002514">
    <property type="entry name" value="Transposase_8"/>
</dbReference>
<keyword evidence="3" id="KW-1185">Reference proteome</keyword>
<name>A0A3S0K0V1_9PROT</name>
<accession>A0A3S0K0V1</accession>
<keyword evidence="1" id="KW-1133">Transmembrane helix</keyword>
<dbReference type="GO" id="GO:0043565">
    <property type="term" value="F:sequence-specific DNA binding"/>
    <property type="evidence" value="ECO:0007669"/>
    <property type="project" value="InterPro"/>
</dbReference>
<proteinExistence type="predicted"/>
<sequence length="175" mass="19033">MTMRRTTSVIRAPPSSVIRLSTTRRYALAKAAASGILGIGAVAWAIAALPFPPPLPWRSASPYASGECRLGKVGSDVRVLRCASSRGRKRVANVMAYERVEVLTGRERRRSCTPAEKVRMVEGAFRPGVVVTESARRLGVHECLLYRWRDLMKVGGTSVAEPPGFVAGPSRRSRA</sequence>
<dbReference type="InterPro" id="IPR010921">
    <property type="entry name" value="Trp_repressor/repl_initiator"/>
</dbReference>
<dbReference type="Proteomes" id="UP000277007">
    <property type="component" value="Unassembled WGS sequence"/>
</dbReference>
<keyword evidence="1" id="KW-0472">Membrane</keyword>
<evidence type="ECO:0000313" key="3">
    <source>
        <dbReference type="Proteomes" id="UP000277007"/>
    </source>
</evidence>
<evidence type="ECO:0008006" key="4">
    <source>
        <dbReference type="Google" id="ProtNLM"/>
    </source>
</evidence>
<keyword evidence="1" id="KW-0812">Transmembrane</keyword>
<comment type="caution">
    <text evidence="2">The sequence shown here is derived from an EMBL/GenBank/DDBJ whole genome shotgun (WGS) entry which is preliminary data.</text>
</comment>
<gene>
    <name evidence="2" type="ORF">EJ903_25845</name>
</gene>
<dbReference type="GO" id="GO:0004803">
    <property type="term" value="F:transposase activity"/>
    <property type="evidence" value="ECO:0007669"/>
    <property type="project" value="InterPro"/>
</dbReference>
<dbReference type="GO" id="GO:0006313">
    <property type="term" value="P:DNA transposition"/>
    <property type="evidence" value="ECO:0007669"/>
    <property type="project" value="InterPro"/>
</dbReference>
<evidence type="ECO:0000256" key="1">
    <source>
        <dbReference type="SAM" id="Phobius"/>
    </source>
</evidence>
<feature type="transmembrane region" description="Helical" evidence="1">
    <location>
        <begin position="28"/>
        <end position="51"/>
    </location>
</feature>
<dbReference type="AlphaFoldDB" id="A0A3S0K0V1"/>
<dbReference type="EMBL" id="RXMA01000064">
    <property type="protein sequence ID" value="RTR11817.1"/>
    <property type="molecule type" value="Genomic_DNA"/>
</dbReference>
<dbReference type="Pfam" id="PF01527">
    <property type="entry name" value="HTH_Tnp_1"/>
    <property type="match status" value="1"/>
</dbReference>
<dbReference type="SUPFAM" id="SSF48295">
    <property type="entry name" value="TrpR-like"/>
    <property type="match status" value="1"/>
</dbReference>
<protein>
    <recommendedName>
        <fullName evidence="4">Transposase</fullName>
    </recommendedName>
</protein>
<evidence type="ECO:0000313" key="2">
    <source>
        <dbReference type="EMBL" id="RTR11817.1"/>
    </source>
</evidence>
<reference evidence="2 3" key="1">
    <citation type="submission" date="2018-12" db="EMBL/GenBank/DDBJ databases">
        <authorList>
            <person name="Yang Y."/>
        </authorList>
    </citation>
    <scope>NUCLEOTIDE SEQUENCE [LARGE SCALE GENOMIC DNA]</scope>
    <source>
        <strain evidence="2 3">L-25-5w-1</strain>
    </source>
</reference>
<organism evidence="2 3">
    <name type="scientific">Azospirillum griseum</name>
    <dbReference type="NCBI Taxonomy" id="2496639"/>
    <lineage>
        <taxon>Bacteria</taxon>
        <taxon>Pseudomonadati</taxon>
        <taxon>Pseudomonadota</taxon>
        <taxon>Alphaproteobacteria</taxon>
        <taxon>Rhodospirillales</taxon>
        <taxon>Azospirillaceae</taxon>
        <taxon>Azospirillum</taxon>
    </lineage>
</organism>